<dbReference type="InterPro" id="IPR017195">
    <property type="entry name" value="ABC_thiamin-permease_prd"/>
</dbReference>
<feature type="transmembrane region" description="Helical" evidence="1">
    <location>
        <begin position="81"/>
        <end position="100"/>
    </location>
</feature>
<evidence type="ECO:0000313" key="3">
    <source>
        <dbReference type="Proteomes" id="UP000619260"/>
    </source>
</evidence>
<name>A0A8J4DRU0_9ACTN</name>
<keyword evidence="1" id="KW-0472">Membrane</keyword>
<feature type="transmembrane region" description="Helical" evidence="1">
    <location>
        <begin position="163"/>
        <end position="186"/>
    </location>
</feature>
<comment type="caution">
    <text evidence="2">The sequence shown here is derived from an EMBL/GenBank/DDBJ whole genome shotgun (WGS) entry which is preliminary data.</text>
</comment>
<accession>A0A8J4DRU0</accession>
<evidence type="ECO:0000313" key="2">
    <source>
        <dbReference type="EMBL" id="GIJ47113.1"/>
    </source>
</evidence>
<feature type="transmembrane region" description="Helical" evidence="1">
    <location>
        <begin position="21"/>
        <end position="39"/>
    </location>
</feature>
<dbReference type="Pfam" id="PF09819">
    <property type="entry name" value="ABC_cobalt"/>
    <property type="match status" value="1"/>
</dbReference>
<gene>
    <name evidence="2" type="ORF">Val02_39990</name>
</gene>
<dbReference type="Proteomes" id="UP000619260">
    <property type="component" value="Unassembled WGS sequence"/>
</dbReference>
<dbReference type="EMBL" id="BOPF01000013">
    <property type="protein sequence ID" value="GIJ47113.1"/>
    <property type="molecule type" value="Genomic_DNA"/>
</dbReference>
<sequence>MAVSGGSIRRSSTGRWRTVDIVVASVIAVAFGVVFWGWGNLWTATGGAFTFFPPAQAVIYGVWLLPAVLGGLVIRRPGAALYCETLATVVSALLGTAWGGLVIPQGMVQGLGAELVFAVFLYRRFTLPVALLAGAGAGLAAAVWDTVAYYAGTEWVSFRLPMILITAASAAVVAGAGGFALTGALARTGVLDRFPSGRERAAV</sequence>
<proteinExistence type="predicted"/>
<keyword evidence="3" id="KW-1185">Reference proteome</keyword>
<organism evidence="2 3">
    <name type="scientific">Virgisporangium aliadipatigenens</name>
    <dbReference type="NCBI Taxonomy" id="741659"/>
    <lineage>
        <taxon>Bacteria</taxon>
        <taxon>Bacillati</taxon>
        <taxon>Actinomycetota</taxon>
        <taxon>Actinomycetes</taxon>
        <taxon>Micromonosporales</taxon>
        <taxon>Micromonosporaceae</taxon>
        <taxon>Virgisporangium</taxon>
    </lineage>
</organism>
<evidence type="ECO:0000256" key="1">
    <source>
        <dbReference type="SAM" id="Phobius"/>
    </source>
</evidence>
<feature type="transmembrane region" description="Helical" evidence="1">
    <location>
        <begin position="51"/>
        <end position="74"/>
    </location>
</feature>
<dbReference type="PIRSF" id="PIRSF037394">
    <property type="entry name" value="ABC_thiamine-permease_YkoE_prd"/>
    <property type="match status" value="1"/>
</dbReference>
<feature type="transmembrane region" description="Helical" evidence="1">
    <location>
        <begin position="129"/>
        <end position="151"/>
    </location>
</feature>
<reference evidence="2" key="1">
    <citation type="submission" date="2021-01" db="EMBL/GenBank/DDBJ databases">
        <title>Whole genome shotgun sequence of Virgisporangium aliadipatigenens NBRC 105644.</title>
        <authorList>
            <person name="Komaki H."/>
            <person name="Tamura T."/>
        </authorList>
    </citation>
    <scope>NUCLEOTIDE SEQUENCE</scope>
    <source>
        <strain evidence="2">NBRC 105644</strain>
    </source>
</reference>
<keyword evidence="1" id="KW-1133">Transmembrane helix</keyword>
<dbReference type="AlphaFoldDB" id="A0A8J4DRU0"/>
<keyword evidence="1" id="KW-0812">Transmembrane</keyword>
<protein>
    <submittedName>
        <fullName evidence="2">ABC transporter permease</fullName>
    </submittedName>
</protein>